<comment type="similarity">
    <text evidence="2">Belongs to the HPPK family.</text>
</comment>
<comment type="function">
    <text evidence="10">Catalyzes the transfer of pyrophosphate from adenosine triphosphate (ATP) to 6-hydroxymethyl-7,8-dihydropterin, an enzymatic step in folate biosynthesis pathway.</text>
</comment>
<dbReference type="EC" id="2.7.6.3" evidence="3"/>
<dbReference type="GO" id="GO:0046654">
    <property type="term" value="P:tetrahydrofolate biosynthetic process"/>
    <property type="evidence" value="ECO:0007669"/>
    <property type="project" value="UniProtKB-UniPathway"/>
</dbReference>
<evidence type="ECO:0000256" key="11">
    <source>
        <dbReference type="ARBA" id="ARBA00029766"/>
    </source>
</evidence>
<dbReference type="UniPathway" id="UPA00077">
    <property type="reaction ID" value="UER00155"/>
</dbReference>
<dbReference type="SUPFAM" id="SSF55083">
    <property type="entry name" value="6-hydroxymethyl-7,8-dihydropterin pyrophosphokinase, HPPK"/>
    <property type="match status" value="1"/>
</dbReference>
<gene>
    <name evidence="14" type="primary">sulD</name>
    <name evidence="14" type="ORF">Fuma_06393</name>
</gene>
<evidence type="ECO:0000256" key="1">
    <source>
        <dbReference type="ARBA" id="ARBA00005051"/>
    </source>
</evidence>
<accession>A0A1P8WRP2</accession>
<evidence type="ECO:0000256" key="4">
    <source>
        <dbReference type="ARBA" id="ARBA00016218"/>
    </source>
</evidence>
<dbReference type="GO" id="GO:0016301">
    <property type="term" value="F:kinase activity"/>
    <property type="evidence" value="ECO:0007669"/>
    <property type="project" value="UniProtKB-KW"/>
</dbReference>
<organism evidence="14 15">
    <name type="scientific">Fuerstiella marisgermanici</name>
    <dbReference type="NCBI Taxonomy" id="1891926"/>
    <lineage>
        <taxon>Bacteria</taxon>
        <taxon>Pseudomonadati</taxon>
        <taxon>Planctomycetota</taxon>
        <taxon>Planctomycetia</taxon>
        <taxon>Planctomycetales</taxon>
        <taxon>Planctomycetaceae</taxon>
        <taxon>Fuerstiella</taxon>
    </lineage>
</organism>
<dbReference type="Proteomes" id="UP000187735">
    <property type="component" value="Chromosome"/>
</dbReference>
<evidence type="ECO:0000313" key="15">
    <source>
        <dbReference type="Proteomes" id="UP000187735"/>
    </source>
</evidence>
<proteinExistence type="inferred from homology"/>
<dbReference type="AlphaFoldDB" id="A0A1P8WRP2"/>
<dbReference type="PROSITE" id="PS00794">
    <property type="entry name" value="HPPK"/>
    <property type="match status" value="1"/>
</dbReference>
<evidence type="ECO:0000256" key="2">
    <source>
        <dbReference type="ARBA" id="ARBA00005810"/>
    </source>
</evidence>
<dbReference type="CDD" id="cd00483">
    <property type="entry name" value="HPPK"/>
    <property type="match status" value="1"/>
</dbReference>
<dbReference type="GO" id="GO:0046656">
    <property type="term" value="P:folic acid biosynthetic process"/>
    <property type="evidence" value="ECO:0007669"/>
    <property type="project" value="UniProtKB-KW"/>
</dbReference>
<evidence type="ECO:0000256" key="7">
    <source>
        <dbReference type="ARBA" id="ARBA00022777"/>
    </source>
</evidence>
<keyword evidence="5" id="KW-0808">Transferase</keyword>
<comment type="pathway">
    <text evidence="1">Cofactor biosynthesis; tetrahydrofolate biosynthesis; 2-amino-4-hydroxy-6-hydroxymethyl-7,8-dihydropteridine diphosphate from 7,8-dihydroneopterin triphosphate: step 4/4.</text>
</comment>
<dbReference type="PANTHER" id="PTHR43071">
    <property type="entry name" value="2-AMINO-4-HYDROXY-6-HYDROXYMETHYLDIHYDROPTERIDINE PYROPHOSPHOKINASE"/>
    <property type="match status" value="1"/>
</dbReference>
<evidence type="ECO:0000313" key="14">
    <source>
        <dbReference type="EMBL" id="APZ96720.1"/>
    </source>
</evidence>
<keyword evidence="6" id="KW-0547">Nucleotide-binding</keyword>
<dbReference type="OrthoDB" id="9808041at2"/>
<dbReference type="KEGG" id="fmr:Fuma_06393"/>
<reference evidence="14 15" key="1">
    <citation type="journal article" date="2016" name="Front. Microbiol.">
        <title>Fuerstia marisgermanicae gen. nov., sp. nov., an Unusual Member of the Phylum Planctomycetes from the German Wadden Sea.</title>
        <authorList>
            <person name="Kohn T."/>
            <person name="Heuer A."/>
            <person name="Jogler M."/>
            <person name="Vollmers J."/>
            <person name="Boedeker C."/>
            <person name="Bunk B."/>
            <person name="Rast P."/>
            <person name="Borchert D."/>
            <person name="Glockner I."/>
            <person name="Freese H.M."/>
            <person name="Klenk H.P."/>
            <person name="Overmann J."/>
            <person name="Kaster A.K."/>
            <person name="Rohde M."/>
            <person name="Wiegand S."/>
            <person name="Jogler C."/>
        </authorList>
    </citation>
    <scope>NUCLEOTIDE SEQUENCE [LARGE SCALE GENOMIC DNA]</scope>
    <source>
        <strain evidence="14 15">NH11</strain>
    </source>
</reference>
<name>A0A1P8WRP2_9PLAN</name>
<evidence type="ECO:0000256" key="10">
    <source>
        <dbReference type="ARBA" id="ARBA00029409"/>
    </source>
</evidence>
<dbReference type="PANTHER" id="PTHR43071:SF1">
    <property type="entry name" value="2-AMINO-4-HYDROXY-6-HYDROXYMETHYLDIHYDROPTERIDINE PYROPHOSPHOKINASE"/>
    <property type="match status" value="1"/>
</dbReference>
<sequence length="252" mass="27661">MALTAIALGGNVGDTAERFEAAFAQIESLGNTVAKRSTFVGTPPMGESAGDPFLNAAALVETALPPQQFLQQLHQVEANLGRERSVHWGPRTLDLDLLLYDQQVIDSDAAVVPHPALWQRRFVLEPLREIASDWVHPVLQETIDQLFCRIDQRPLRFEIDGANVDPTRLDDLCHWCGQEFDRGDVSLTIAKAAVPPDNLFARIIVRDSGVVEPNRTQPRPHDSRTIEIAAAHAADATKLRTALNDIITAALG</sequence>
<evidence type="ECO:0000256" key="9">
    <source>
        <dbReference type="ARBA" id="ARBA00022909"/>
    </source>
</evidence>
<evidence type="ECO:0000259" key="13">
    <source>
        <dbReference type="PROSITE" id="PS00794"/>
    </source>
</evidence>
<dbReference type="RefSeq" id="WP_077027698.1">
    <property type="nucleotide sequence ID" value="NZ_CP017641.1"/>
</dbReference>
<protein>
    <recommendedName>
        <fullName evidence="4">2-amino-4-hydroxy-6-hydroxymethyldihydropteridine pyrophosphokinase</fullName>
        <ecNumber evidence="3">2.7.6.3</ecNumber>
    </recommendedName>
    <alternativeName>
        <fullName evidence="11">6-hydroxymethyl-7,8-dihydropterin pyrophosphokinase</fullName>
    </alternativeName>
    <alternativeName>
        <fullName evidence="12">7,8-dihydro-6-hydroxymethylpterin-pyrophosphokinase</fullName>
    </alternativeName>
</protein>
<keyword evidence="15" id="KW-1185">Reference proteome</keyword>
<dbReference type="Gene3D" id="3.30.70.560">
    <property type="entry name" value="7,8-Dihydro-6-hydroxymethylpterin-pyrophosphokinase HPPK"/>
    <property type="match status" value="1"/>
</dbReference>
<dbReference type="Pfam" id="PF01288">
    <property type="entry name" value="HPPK"/>
    <property type="match status" value="1"/>
</dbReference>
<evidence type="ECO:0000256" key="8">
    <source>
        <dbReference type="ARBA" id="ARBA00022840"/>
    </source>
</evidence>
<dbReference type="NCBIfam" id="TIGR01498">
    <property type="entry name" value="folK"/>
    <property type="match status" value="1"/>
</dbReference>
<evidence type="ECO:0000256" key="3">
    <source>
        <dbReference type="ARBA" id="ARBA00013253"/>
    </source>
</evidence>
<keyword evidence="8" id="KW-0067">ATP-binding</keyword>
<dbReference type="GO" id="GO:0003848">
    <property type="term" value="F:2-amino-4-hydroxy-6-hydroxymethyldihydropteridine diphosphokinase activity"/>
    <property type="evidence" value="ECO:0007669"/>
    <property type="project" value="UniProtKB-EC"/>
</dbReference>
<keyword evidence="7" id="KW-0418">Kinase</keyword>
<dbReference type="STRING" id="1891926.Fuma_06393"/>
<evidence type="ECO:0000256" key="6">
    <source>
        <dbReference type="ARBA" id="ARBA00022741"/>
    </source>
</evidence>
<evidence type="ECO:0000256" key="12">
    <source>
        <dbReference type="ARBA" id="ARBA00033413"/>
    </source>
</evidence>
<dbReference type="InterPro" id="IPR000550">
    <property type="entry name" value="Hppk"/>
</dbReference>
<dbReference type="GO" id="GO:0005524">
    <property type="term" value="F:ATP binding"/>
    <property type="evidence" value="ECO:0007669"/>
    <property type="project" value="UniProtKB-KW"/>
</dbReference>
<dbReference type="InterPro" id="IPR035907">
    <property type="entry name" value="Hppk_sf"/>
</dbReference>
<dbReference type="EMBL" id="CP017641">
    <property type="protein sequence ID" value="APZ96720.1"/>
    <property type="molecule type" value="Genomic_DNA"/>
</dbReference>
<keyword evidence="9" id="KW-0289">Folate biosynthesis</keyword>
<evidence type="ECO:0000256" key="5">
    <source>
        <dbReference type="ARBA" id="ARBA00022679"/>
    </source>
</evidence>
<feature type="domain" description="7,8-dihydro-6-hydroxymethylpterin-pyrophosphokinase" evidence="13">
    <location>
        <begin position="87"/>
        <end position="98"/>
    </location>
</feature>